<sequence length="355" mass="38322">MSADATANMNEADQVMMNFTFPAGVHASSMTWFDETGDQLIDWPVQRKHLEFLVMCGVHGIVLADSVGEGFALDTSEKGQLVRLAREVAVEYGRPDMPLTVGCGGLSLSQTLRDADMAGEQGADFILVSLPRLFSPVMTRQAIRSFFIQAADTSAVPVVVYNNPHIPGGFDIDHNVLATLAAHENIVGVKLGCGRVVKVSRITAELSSSQFCAIAGNTDWFVPALVVGGSCVISAFANLFPKTCIELFDLFRAGNLIEASKAQREVSLAEWAFTRGEVNGMKWAVAQMLSYPLDSSHCRLPCPEFVDEEMKAWMLVMCGALEENEARLIQAGLEAEADTDADMGAGTEDIAEDST</sequence>
<reference evidence="1" key="1">
    <citation type="submission" date="2022-10" db="EMBL/GenBank/DDBJ databases">
        <title>Complete Genome of Trichothecium roseum strain YXFP-22015, a Plant Pathogen Isolated from Citrus.</title>
        <authorList>
            <person name="Wang Y."/>
            <person name="Zhu L."/>
        </authorList>
    </citation>
    <scope>NUCLEOTIDE SEQUENCE</scope>
    <source>
        <strain evidence="1">YXFP-22015</strain>
    </source>
</reference>
<gene>
    <name evidence="1" type="ORF">N3K66_005898</name>
</gene>
<organism evidence="1 2">
    <name type="scientific">Trichothecium roseum</name>
    <dbReference type="NCBI Taxonomy" id="47278"/>
    <lineage>
        <taxon>Eukaryota</taxon>
        <taxon>Fungi</taxon>
        <taxon>Dikarya</taxon>
        <taxon>Ascomycota</taxon>
        <taxon>Pezizomycotina</taxon>
        <taxon>Sordariomycetes</taxon>
        <taxon>Hypocreomycetidae</taxon>
        <taxon>Hypocreales</taxon>
        <taxon>Hypocreales incertae sedis</taxon>
        <taxon>Trichothecium</taxon>
    </lineage>
</organism>
<evidence type="ECO:0000313" key="1">
    <source>
        <dbReference type="EMBL" id="KAI9899437.1"/>
    </source>
</evidence>
<proteinExistence type="predicted"/>
<protein>
    <submittedName>
        <fullName evidence="1">Uncharacterized protein</fullName>
    </submittedName>
</protein>
<evidence type="ECO:0000313" key="2">
    <source>
        <dbReference type="Proteomes" id="UP001163324"/>
    </source>
</evidence>
<comment type="caution">
    <text evidence="1">The sequence shown here is derived from an EMBL/GenBank/DDBJ whole genome shotgun (WGS) entry which is preliminary data.</text>
</comment>
<dbReference type="Proteomes" id="UP001163324">
    <property type="component" value="Chromosome 5"/>
</dbReference>
<accession>A0ACC0UZ57</accession>
<keyword evidence="2" id="KW-1185">Reference proteome</keyword>
<name>A0ACC0UZ57_9HYPO</name>
<dbReference type="EMBL" id="CM047944">
    <property type="protein sequence ID" value="KAI9899437.1"/>
    <property type="molecule type" value="Genomic_DNA"/>
</dbReference>